<feature type="repeat" description="ANK" evidence="1">
    <location>
        <begin position="333"/>
        <end position="366"/>
    </location>
</feature>
<feature type="repeat" description="ANK" evidence="1">
    <location>
        <begin position="257"/>
        <end position="291"/>
    </location>
</feature>
<sequence>MATPERQEPLEKLKDLRDKVNWNIEEERCNFLVQLHQIFNVGAHDFETPFPKVQFFLRPEEIQRLLWDSINYKDKIMDYIPGDVFIGLAAVNGYKYEPEVDQNGIISPRRTTLIHRAVKTRKHIRSSLLPFIFEIYNRFDVNYTDESGYSHFHAACQFSCDEAVRQFLEAGQDPNCIWTETGDSALHLVLSSWEELNNHMMVVLLRAGADPNVANKEGLTPLHIVAKEDWDGDMLERFFQINDELNQLVQVDARDKLGNTSLHLLAAKGGLDGNLFEVLLRNGADPNAANNEGSTPLHNICKRNQHVDETTEFFFQINDELNQRVLVDARDKLGNTPLHLALECCGQKEKFEVLLRRGATPNSTNNEGSTPLHIICKRDESFDGFAEFFLKINDELNQWVLIDARDKLGRTPLQWAVMSCLPRSVETLLNHGADLSSFVLPTSNQFDKRFESIFRPDERIWFGLPCGLLAAIESLKKRGYKLDRSDAMMIMKLFDKYTFFELLEDFDKRWYDDEKLANEAREKIIKSDLSLYDLVHSRPQKVAKRLTYVDCYELAKSDDKACCRHACEMTSRKFFWSWALEPFWKLIHYRLPIEMCELILENMQNKDLYNICLAAEDQTDKDVKINVITNV</sequence>
<feature type="repeat" description="ANK" evidence="1">
    <location>
        <begin position="181"/>
        <end position="216"/>
    </location>
</feature>
<dbReference type="Proteomes" id="UP000479190">
    <property type="component" value="Unassembled WGS sequence"/>
</dbReference>
<dbReference type="EMBL" id="CADCXV010000949">
    <property type="protein sequence ID" value="CAB0039291.1"/>
    <property type="molecule type" value="Genomic_DNA"/>
</dbReference>
<dbReference type="PROSITE" id="PS50297">
    <property type="entry name" value="ANK_REP_REGION"/>
    <property type="match status" value="3"/>
</dbReference>
<accession>A0A6H5IR49</accession>
<gene>
    <name evidence="2" type="ORF">TBRA_LOCUS11040</name>
</gene>
<dbReference type="Gene3D" id="1.25.40.20">
    <property type="entry name" value="Ankyrin repeat-containing domain"/>
    <property type="match status" value="2"/>
</dbReference>
<dbReference type="OrthoDB" id="823504at2759"/>
<keyword evidence="3" id="KW-1185">Reference proteome</keyword>
<protein>
    <submittedName>
        <fullName evidence="2">Uncharacterized protein</fullName>
    </submittedName>
</protein>
<dbReference type="PROSITE" id="PS50088">
    <property type="entry name" value="ANK_REPEAT"/>
    <property type="match status" value="4"/>
</dbReference>
<keyword evidence="1" id="KW-0040">ANK repeat</keyword>
<proteinExistence type="predicted"/>
<dbReference type="Pfam" id="PF00023">
    <property type="entry name" value="Ank"/>
    <property type="match status" value="1"/>
</dbReference>
<evidence type="ECO:0000313" key="3">
    <source>
        <dbReference type="Proteomes" id="UP000479190"/>
    </source>
</evidence>
<dbReference type="Pfam" id="PF12796">
    <property type="entry name" value="Ank_2"/>
    <property type="match status" value="1"/>
</dbReference>
<evidence type="ECO:0000313" key="2">
    <source>
        <dbReference type="EMBL" id="CAB0039291.1"/>
    </source>
</evidence>
<dbReference type="SUPFAM" id="SSF48403">
    <property type="entry name" value="Ankyrin repeat"/>
    <property type="match status" value="1"/>
</dbReference>
<feature type="repeat" description="ANK" evidence="1">
    <location>
        <begin position="408"/>
        <end position="436"/>
    </location>
</feature>
<dbReference type="InterPro" id="IPR002110">
    <property type="entry name" value="Ankyrin_rpt"/>
</dbReference>
<name>A0A6H5IR49_9HYME</name>
<evidence type="ECO:0000256" key="1">
    <source>
        <dbReference type="PROSITE-ProRule" id="PRU00023"/>
    </source>
</evidence>
<dbReference type="AlphaFoldDB" id="A0A6H5IR49"/>
<reference evidence="2 3" key="1">
    <citation type="submission" date="2020-02" db="EMBL/GenBank/DDBJ databases">
        <authorList>
            <person name="Ferguson B K."/>
        </authorList>
    </citation>
    <scope>NUCLEOTIDE SEQUENCE [LARGE SCALE GENOMIC DNA]</scope>
</reference>
<organism evidence="2 3">
    <name type="scientific">Trichogramma brassicae</name>
    <dbReference type="NCBI Taxonomy" id="86971"/>
    <lineage>
        <taxon>Eukaryota</taxon>
        <taxon>Metazoa</taxon>
        <taxon>Ecdysozoa</taxon>
        <taxon>Arthropoda</taxon>
        <taxon>Hexapoda</taxon>
        <taxon>Insecta</taxon>
        <taxon>Pterygota</taxon>
        <taxon>Neoptera</taxon>
        <taxon>Endopterygota</taxon>
        <taxon>Hymenoptera</taxon>
        <taxon>Apocrita</taxon>
        <taxon>Proctotrupomorpha</taxon>
        <taxon>Chalcidoidea</taxon>
        <taxon>Trichogrammatidae</taxon>
        <taxon>Trichogramma</taxon>
    </lineage>
</organism>
<dbReference type="PANTHER" id="PTHR24118">
    <property type="entry name" value="POTE ANKYRIN DOMAIN"/>
    <property type="match status" value="1"/>
</dbReference>
<dbReference type="InterPro" id="IPR036770">
    <property type="entry name" value="Ankyrin_rpt-contain_sf"/>
</dbReference>
<dbReference type="SMART" id="SM00248">
    <property type="entry name" value="ANK"/>
    <property type="match status" value="8"/>
</dbReference>
<dbReference type="PANTHER" id="PTHR24118:SF99">
    <property type="entry name" value="POTE ANKYRIN DOMAIN FAMILY MEMBER 3C-RELATED"/>
    <property type="match status" value="1"/>
</dbReference>